<name>A0ACC3MEP7_9PEZI</name>
<gene>
    <name evidence="1" type="primary">CDC55_1</name>
    <name evidence="1" type="ORF">LTR37_019674</name>
</gene>
<reference evidence="1" key="1">
    <citation type="submission" date="2023-07" db="EMBL/GenBank/DDBJ databases">
        <title>Black Yeasts Isolated from many extreme environments.</title>
        <authorList>
            <person name="Coleine C."/>
            <person name="Stajich J.E."/>
            <person name="Selbmann L."/>
        </authorList>
    </citation>
    <scope>NUCLEOTIDE SEQUENCE</scope>
    <source>
        <strain evidence="1">CCFEE 5714</strain>
    </source>
</reference>
<sequence>MFSSFKSAFLDRTNRSRDEYDRRTEAKDNIVLEEEEVEQESVLPRPELLVEPTTSSEDDTVPDDSAGSRDSTSSSEYKPNRQGLSWKLLQCGYPDLTRHRLIACFGDKGDVEDITEADIISTVEFDQTGNYLATGDKGGRVVLFERNETKKTCEYKFHTEFQSHEPEFDYLKSLEIEEKINKIKWCRRQNASHYLLSTNDKTIKLWKVFEKSLKVVAENNLSSELTPAGTGNANGGGPVRYPNHHFRSVADLKFPRMTHHDTVVAAVPRRVYANAHAYHINSISVNSDGETFISSDDLRINLWNLNIQDQSFNIVDIKPANMEELTEVITAAEFHPQSCNWFMYASSKGTIKLADMREKALCDQHAKQFEQEEDPSSRSFFSEIISSISDVRFSYDGRYILSRDYLTVKIWDVNMERQPVKTIPIHEHLRPRLCDTYENDSIFDKFEVVFSGDAKNVMTGSYNNNFMIYPSEEGKDTEVVLQADKSAFKAKKVGIPTPMGQNATAAAGKDGNVNKKGESRANSPAGGAQRMRKETDADQIDFNKKILHMSWHPQEDSIAIAATNNVSIFTRSGRPGGENLG</sequence>
<evidence type="ECO:0000313" key="2">
    <source>
        <dbReference type="Proteomes" id="UP001281147"/>
    </source>
</evidence>
<proteinExistence type="predicted"/>
<comment type="caution">
    <text evidence="1">The sequence shown here is derived from an EMBL/GenBank/DDBJ whole genome shotgun (WGS) entry which is preliminary data.</text>
</comment>
<dbReference type="EMBL" id="JAUTXU010000312">
    <property type="protein sequence ID" value="KAK3686569.1"/>
    <property type="molecule type" value="Genomic_DNA"/>
</dbReference>
<organism evidence="1 2">
    <name type="scientific">Vermiconidia calcicola</name>
    <dbReference type="NCBI Taxonomy" id="1690605"/>
    <lineage>
        <taxon>Eukaryota</taxon>
        <taxon>Fungi</taxon>
        <taxon>Dikarya</taxon>
        <taxon>Ascomycota</taxon>
        <taxon>Pezizomycotina</taxon>
        <taxon>Dothideomycetes</taxon>
        <taxon>Dothideomycetidae</taxon>
        <taxon>Mycosphaerellales</taxon>
        <taxon>Extremaceae</taxon>
        <taxon>Vermiconidia</taxon>
    </lineage>
</organism>
<dbReference type="Proteomes" id="UP001281147">
    <property type="component" value="Unassembled WGS sequence"/>
</dbReference>
<keyword evidence="2" id="KW-1185">Reference proteome</keyword>
<accession>A0ACC3MEP7</accession>
<protein>
    <submittedName>
        <fullName evidence="1">Protein phosphatase 2A regulatory subunit cdc55</fullName>
    </submittedName>
</protein>
<evidence type="ECO:0000313" key="1">
    <source>
        <dbReference type="EMBL" id="KAK3686569.1"/>
    </source>
</evidence>